<reference evidence="2 3" key="1">
    <citation type="submission" date="2019-03" db="EMBL/GenBank/DDBJ databases">
        <title>Genomic Encyclopedia of Type Strains, Phase IV (KMG-IV): sequencing the most valuable type-strain genomes for metagenomic binning, comparative biology and taxonomic classification.</title>
        <authorList>
            <person name="Goeker M."/>
        </authorList>
    </citation>
    <scope>NUCLEOTIDE SEQUENCE [LARGE SCALE GENOMIC DNA]</scope>
    <source>
        <strain evidence="2 3">DSM 100059</strain>
    </source>
</reference>
<accession>A0A4V3GM37</accession>
<sequence length="204" mass="23756">MRILDVSFLIILLATLLRVILNISIDLPGLTDWLIGGEIRYRMIRMGFVFLTWITPVYSLVIGYILWLFGEKKWIIGFSYVYIITAILFRTVWRDALVNTVISQRFILVTVVYLVPILLCSVAWLSTRVRPIAPYFWALGALYLVFNVVTVCCQVLFMTTHHIAWEFVISYVGVFVPIPTLFIIARTKRWIREERDLEDAVEAM</sequence>
<keyword evidence="1" id="KW-1133">Transmembrane helix</keyword>
<dbReference type="AlphaFoldDB" id="A0A4V3GM37"/>
<feature type="transmembrane region" description="Helical" evidence="1">
    <location>
        <begin position="137"/>
        <end position="157"/>
    </location>
</feature>
<dbReference type="RefSeq" id="WP_133994529.1">
    <property type="nucleotide sequence ID" value="NZ_SODV01000001.1"/>
</dbReference>
<evidence type="ECO:0000256" key="1">
    <source>
        <dbReference type="SAM" id="Phobius"/>
    </source>
</evidence>
<protein>
    <submittedName>
        <fullName evidence="2">Uncharacterized protein</fullName>
    </submittedName>
</protein>
<dbReference type="Proteomes" id="UP000294498">
    <property type="component" value="Unassembled WGS sequence"/>
</dbReference>
<evidence type="ECO:0000313" key="3">
    <source>
        <dbReference type="Proteomes" id="UP000294498"/>
    </source>
</evidence>
<feature type="transmembrane region" description="Helical" evidence="1">
    <location>
        <begin position="46"/>
        <end position="67"/>
    </location>
</feature>
<proteinExistence type="predicted"/>
<evidence type="ECO:0000313" key="2">
    <source>
        <dbReference type="EMBL" id="TDX01893.1"/>
    </source>
</evidence>
<comment type="caution">
    <text evidence="2">The sequence shown here is derived from an EMBL/GenBank/DDBJ whole genome shotgun (WGS) entry which is preliminary data.</text>
</comment>
<name>A0A4V3GM37_9BACT</name>
<organism evidence="2 3">
    <name type="scientific">Dinghuibacter silviterrae</name>
    <dbReference type="NCBI Taxonomy" id="1539049"/>
    <lineage>
        <taxon>Bacteria</taxon>
        <taxon>Pseudomonadati</taxon>
        <taxon>Bacteroidota</taxon>
        <taxon>Chitinophagia</taxon>
        <taxon>Chitinophagales</taxon>
        <taxon>Chitinophagaceae</taxon>
        <taxon>Dinghuibacter</taxon>
    </lineage>
</organism>
<keyword evidence="3" id="KW-1185">Reference proteome</keyword>
<keyword evidence="1" id="KW-0812">Transmembrane</keyword>
<dbReference type="EMBL" id="SODV01000001">
    <property type="protein sequence ID" value="TDX01893.1"/>
    <property type="molecule type" value="Genomic_DNA"/>
</dbReference>
<feature type="transmembrane region" description="Helical" evidence="1">
    <location>
        <begin position="163"/>
        <end position="185"/>
    </location>
</feature>
<gene>
    <name evidence="2" type="ORF">EDB95_2937</name>
</gene>
<keyword evidence="1" id="KW-0472">Membrane</keyword>
<feature type="transmembrane region" description="Helical" evidence="1">
    <location>
        <begin position="74"/>
        <end position="93"/>
    </location>
</feature>
<feature type="transmembrane region" description="Helical" evidence="1">
    <location>
        <begin position="105"/>
        <end position="125"/>
    </location>
</feature>